<dbReference type="PANTHER" id="PTHR46978">
    <property type="entry name" value="ZINC KNUCKLE (CCHC-TYPE) FAMILY PROTEIN"/>
    <property type="match status" value="1"/>
</dbReference>
<accession>A0A2K3NW92</accession>
<dbReference type="AlphaFoldDB" id="A0A2K3NW92"/>
<dbReference type="PANTHER" id="PTHR46978:SF1">
    <property type="entry name" value="ZINC KNUCKLE (CCHC-TYPE) FAMILY PROTEIN"/>
    <property type="match status" value="1"/>
</dbReference>
<evidence type="ECO:0000256" key="2">
    <source>
        <dbReference type="SAM" id="Coils"/>
    </source>
</evidence>
<evidence type="ECO:0000259" key="4">
    <source>
        <dbReference type="PROSITE" id="PS50158"/>
    </source>
</evidence>
<proteinExistence type="predicted"/>
<evidence type="ECO:0000256" key="3">
    <source>
        <dbReference type="SAM" id="MobiDB-lite"/>
    </source>
</evidence>
<dbReference type="STRING" id="57577.A0A2K3NW92"/>
<feature type="region of interest" description="Disordered" evidence="3">
    <location>
        <begin position="1"/>
        <end position="30"/>
    </location>
</feature>
<dbReference type="Pfam" id="PF00098">
    <property type="entry name" value="zf-CCHC"/>
    <property type="match status" value="2"/>
</dbReference>
<dbReference type="SUPFAM" id="SSF57756">
    <property type="entry name" value="Retrovirus zinc finger-like domains"/>
    <property type="match status" value="2"/>
</dbReference>
<comment type="caution">
    <text evidence="5">The sequence shown here is derived from an EMBL/GenBank/DDBJ whole genome shotgun (WGS) entry which is preliminary data.</text>
</comment>
<evidence type="ECO:0000256" key="1">
    <source>
        <dbReference type="PROSITE-ProRule" id="PRU00047"/>
    </source>
</evidence>
<evidence type="ECO:0000313" key="5">
    <source>
        <dbReference type="EMBL" id="PNY07295.1"/>
    </source>
</evidence>
<dbReference type="GO" id="GO:0008270">
    <property type="term" value="F:zinc ion binding"/>
    <property type="evidence" value="ECO:0007669"/>
    <property type="project" value="UniProtKB-KW"/>
</dbReference>
<reference evidence="5 6" key="1">
    <citation type="journal article" date="2014" name="Am. J. Bot.">
        <title>Genome assembly and annotation for red clover (Trifolium pratense; Fabaceae).</title>
        <authorList>
            <person name="Istvanek J."/>
            <person name="Jaros M."/>
            <person name="Krenek A."/>
            <person name="Repkova J."/>
        </authorList>
    </citation>
    <scope>NUCLEOTIDE SEQUENCE [LARGE SCALE GENOMIC DNA]</scope>
    <source>
        <strain evidence="6">cv. Tatra</strain>
        <tissue evidence="5">Young leaves</tissue>
    </source>
</reference>
<feature type="coiled-coil region" evidence="2">
    <location>
        <begin position="146"/>
        <end position="173"/>
    </location>
</feature>
<dbReference type="Proteomes" id="UP000236291">
    <property type="component" value="Unassembled WGS sequence"/>
</dbReference>
<keyword evidence="2" id="KW-0175">Coiled coil</keyword>
<dbReference type="InterPro" id="IPR036875">
    <property type="entry name" value="Znf_CCHC_sf"/>
</dbReference>
<keyword evidence="1" id="KW-0863">Zinc-finger</keyword>
<feature type="coiled-coil region" evidence="2">
    <location>
        <begin position="77"/>
        <end position="117"/>
    </location>
</feature>
<dbReference type="SMART" id="SM00343">
    <property type="entry name" value="ZnF_C2HC"/>
    <property type="match status" value="4"/>
</dbReference>
<dbReference type="Gene3D" id="4.10.60.10">
    <property type="entry name" value="Zinc finger, CCHC-type"/>
    <property type="match status" value="2"/>
</dbReference>
<protein>
    <submittedName>
        <fullName evidence="5">Cellular nucleic acid-binding protein</fullName>
    </submittedName>
</protein>
<feature type="region of interest" description="Disordered" evidence="3">
    <location>
        <begin position="525"/>
        <end position="562"/>
    </location>
</feature>
<dbReference type="PROSITE" id="PS50158">
    <property type="entry name" value="ZF_CCHC"/>
    <property type="match status" value="1"/>
</dbReference>
<organism evidence="5 6">
    <name type="scientific">Trifolium pratense</name>
    <name type="common">Red clover</name>
    <dbReference type="NCBI Taxonomy" id="57577"/>
    <lineage>
        <taxon>Eukaryota</taxon>
        <taxon>Viridiplantae</taxon>
        <taxon>Streptophyta</taxon>
        <taxon>Embryophyta</taxon>
        <taxon>Tracheophyta</taxon>
        <taxon>Spermatophyta</taxon>
        <taxon>Magnoliopsida</taxon>
        <taxon>eudicotyledons</taxon>
        <taxon>Gunneridae</taxon>
        <taxon>Pentapetalae</taxon>
        <taxon>rosids</taxon>
        <taxon>fabids</taxon>
        <taxon>Fabales</taxon>
        <taxon>Fabaceae</taxon>
        <taxon>Papilionoideae</taxon>
        <taxon>50 kb inversion clade</taxon>
        <taxon>NPAAA clade</taxon>
        <taxon>Hologalegina</taxon>
        <taxon>IRL clade</taxon>
        <taxon>Trifolieae</taxon>
        <taxon>Trifolium</taxon>
    </lineage>
</organism>
<dbReference type="EMBL" id="ASHM01001795">
    <property type="protein sequence ID" value="PNY07295.1"/>
    <property type="molecule type" value="Genomic_DNA"/>
</dbReference>
<reference evidence="5 6" key="2">
    <citation type="journal article" date="2017" name="Front. Plant Sci.">
        <title>Gene Classification and Mining of Molecular Markers Useful in Red Clover (Trifolium pratense) Breeding.</title>
        <authorList>
            <person name="Istvanek J."/>
            <person name="Dluhosova J."/>
            <person name="Dluhos P."/>
            <person name="Patkova L."/>
            <person name="Nedelnik J."/>
            <person name="Repkova J."/>
        </authorList>
    </citation>
    <scope>NUCLEOTIDE SEQUENCE [LARGE SCALE GENOMIC DNA]</scope>
    <source>
        <strain evidence="6">cv. Tatra</strain>
        <tissue evidence="5">Young leaves</tissue>
    </source>
</reference>
<evidence type="ECO:0000313" key="6">
    <source>
        <dbReference type="Proteomes" id="UP000236291"/>
    </source>
</evidence>
<feature type="domain" description="CCHC-type" evidence="4">
    <location>
        <begin position="296"/>
        <end position="309"/>
    </location>
</feature>
<gene>
    <name evidence="5" type="ORF">L195_g003785</name>
</gene>
<keyword evidence="1" id="KW-0862">Zinc</keyword>
<keyword evidence="1" id="KW-0479">Metal-binding</keyword>
<sequence length="634" mass="71170">MGSKKKSAKKIELEEDATNSSITAISDDDEEANKDLSLEIIQKALHNRSTNLQNGAALDAPRVIADSKVDSDDIKLKRKKKKKRKKLESEIEAAVIVEEEEKENVETIEVAEKVEHAKAETSVVDTSDDAVLRNTGFKSHSVEIKTQKKKKKKKKLESEIEAVKAVVVEEEKENVEIIDEVVEKVQHTEVETSVVDMSDDVVLRNAGSESHSEEIKTQKKKKKKKHESDVQTVNAVIVEEEEKEAVETIEDPEKVEPGKAETGVVNTSDNVVLRKLLRGPRYFDPPSDSVSIWGTCFNCGEEGHASFNCTAARRKKPCFICGSLSHNVKKCTMARYCSTCKIVGHRSKDCPKKHGGDSNSKSLTVCLRCGNFGHDMFFCKNDYSQDDLKRLCQKNFLATDVVKWVILVGHVQGCKMRPLMLPRLVHAIIVVKKDILPENAQVLLRQAHGGNPRPMIQPHLVHAIGVVKRDIFPENAQVLLRHVQGGNPRPMIQPHLAYAIGVVKKDIFPENAQILPRKKTRLYTEESDIKTPKKSKHRGGWMTEHPGEFSPSNSKRDSWRSPVTPCTYNSTNNHRYFNNGTGSHTFGSKSYKMRNFHDGTPNSEGSGRTFHHGYSASRFTNTSSNGFQRNYNGW</sequence>
<dbReference type="GO" id="GO:0003676">
    <property type="term" value="F:nucleic acid binding"/>
    <property type="evidence" value="ECO:0007669"/>
    <property type="project" value="InterPro"/>
</dbReference>
<feature type="region of interest" description="Disordered" evidence="3">
    <location>
        <begin position="204"/>
        <end position="228"/>
    </location>
</feature>
<name>A0A2K3NW92_TRIPR</name>
<dbReference type="InterPro" id="IPR001878">
    <property type="entry name" value="Znf_CCHC"/>
</dbReference>